<organism evidence="1 2">
    <name type="scientific">Emergomyces pasteurianus Ep9510</name>
    <dbReference type="NCBI Taxonomy" id="1447872"/>
    <lineage>
        <taxon>Eukaryota</taxon>
        <taxon>Fungi</taxon>
        <taxon>Dikarya</taxon>
        <taxon>Ascomycota</taxon>
        <taxon>Pezizomycotina</taxon>
        <taxon>Eurotiomycetes</taxon>
        <taxon>Eurotiomycetidae</taxon>
        <taxon>Onygenales</taxon>
        <taxon>Ajellomycetaceae</taxon>
        <taxon>Emergomyces</taxon>
    </lineage>
</organism>
<comment type="caution">
    <text evidence="1">The sequence shown here is derived from an EMBL/GenBank/DDBJ whole genome shotgun (WGS) entry which is preliminary data.</text>
</comment>
<reference evidence="1 2" key="1">
    <citation type="submission" date="2015-07" db="EMBL/GenBank/DDBJ databases">
        <title>Emmonsia species relationships and genome sequence.</title>
        <authorList>
            <consortium name="The Broad Institute Genomics Platform"/>
            <person name="Cuomo C.A."/>
            <person name="Munoz J.F."/>
            <person name="Imamovic A."/>
            <person name="Priest M.E."/>
            <person name="Young S."/>
            <person name="Clay O.K."/>
            <person name="McEwen J.G."/>
        </authorList>
    </citation>
    <scope>NUCLEOTIDE SEQUENCE [LARGE SCALE GENOMIC DNA]</scope>
    <source>
        <strain evidence="1 2">UAMH 9510</strain>
    </source>
</reference>
<dbReference type="OrthoDB" id="3266505at2759"/>
<sequence>MILVLDILCHVKQGGTRTSPDSQILLRELAGLMSSQLRNPRLPGTMRTWAIVVVELHAMTEQFGSIPQSIIGSSETSGNWQISDTGRLYSFPINQMGTSPIELITSNDFNLAHAPIAAGMDNKMWTTVSRHK</sequence>
<keyword evidence="2" id="KW-1185">Reference proteome</keyword>
<name>A0A1J9QAK3_9EURO</name>
<evidence type="ECO:0000313" key="1">
    <source>
        <dbReference type="EMBL" id="OJD13191.1"/>
    </source>
</evidence>
<dbReference type="VEuPathDB" id="FungiDB:AJ78_06334"/>
<protein>
    <submittedName>
        <fullName evidence="1">Uncharacterized protein</fullName>
    </submittedName>
</protein>
<accession>A0A1J9QAK3</accession>
<proteinExistence type="predicted"/>
<evidence type="ECO:0000313" key="2">
    <source>
        <dbReference type="Proteomes" id="UP000182235"/>
    </source>
</evidence>
<dbReference type="Proteomes" id="UP000182235">
    <property type="component" value="Unassembled WGS sequence"/>
</dbReference>
<dbReference type="EMBL" id="LGRN01000325">
    <property type="protein sequence ID" value="OJD13191.1"/>
    <property type="molecule type" value="Genomic_DNA"/>
</dbReference>
<gene>
    <name evidence="1" type="ORF">AJ78_06334</name>
</gene>
<dbReference type="AlphaFoldDB" id="A0A1J9QAK3"/>